<name>A0A5J4UHU2_9EUKA</name>
<evidence type="ECO:0000313" key="2">
    <source>
        <dbReference type="Proteomes" id="UP000324800"/>
    </source>
</evidence>
<reference evidence="1 2" key="1">
    <citation type="submission" date="2019-03" db="EMBL/GenBank/DDBJ databases">
        <title>Single cell metagenomics reveals metabolic interactions within the superorganism composed of flagellate Streblomastix strix and complex community of Bacteroidetes bacteria on its surface.</title>
        <authorList>
            <person name="Treitli S.C."/>
            <person name="Kolisko M."/>
            <person name="Husnik F."/>
            <person name="Keeling P."/>
            <person name="Hampl V."/>
        </authorList>
    </citation>
    <scope>NUCLEOTIDE SEQUENCE [LARGE SCALE GENOMIC DNA]</scope>
    <source>
        <strain evidence="1">ST1C</strain>
    </source>
</reference>
<proteinExistence type="predicted"/>
<organism evidence="1 2">
    <name type="scientific">Streblomastix strix</name>
    <dbReference type="NCBI Taxonomy" id="222440"/>
    <lineage>
        <taxon>Eukaryota</taxon>
        <taxon>Metamonada</taxon>
        <taxon>Preaxostyla</taxon>
        <taxon>Oxymonadida</taxon>
        <taxon>Streblomastigidae</taxon>
        <taxon>Streblomastix</taxon>
    </lineage>
</organism>
<comment type="caution">
    <text evidence="1">The sequence shown here is derived from an EMBL/GenBank/DDBJ whole genome shotgun (WGS) entry which is preliminary data.</text>
</comment>
<gene>
    <name evidence="1" type="ORF">EZS28_034354</name>
</gene>
<evidence type="ECO:0000313" key="1">
    <source>
        <dbReference type="EMBL" id="KAA6370119.1"/>
    </source>
</evidence>
<accession>A0A5J4UHU2</accession>
<protein>
    <submittedName>
        <fullName evidence="1">Uncharacterized protein</fullName>
    </submittedName>
</protein>
<dbReference type="EMBL" id="SNRW01015705">
    <property type="protein sequence ID" value="KAA6370119.1"/>
    <property type="molecule type" value="Genomic_DNA"/>
</dbReference>
<dbReference type="AlphaFoldDB" id="A0A5J4UHU2"/>
<feature type="non-terminal residue" evidence="1">
    <location>
        <position position="1"/>
    </location>
</feature>
<sequence length="74" mass="8315">THQAWLLLKAEQATVYDEQLVGSQAEKCAPRLGICCYQIPSFSNGRPYRPVEDPGATVQVAMSHKTEDQQIPKW</sequence>
<dbReference type="Proteomes" id="UP000324800">
    <property type="component" value="Unassembled WGS sequence"/>
</dbReference>